<name>A0A2W5KPK8_ANCNO</name>
<gene>
    <name evidence="1" type="ORF">DI565_03385</name>
</gene>
<accession>A0A2W5KPK8</accession>
<comment type="caution">
    <text evidence="1">The sequence shown here is derived from an EMBL/GenBank/DDBJ whole genome shotgun (WGS) entry which is preliminary data.</text>
</comment>
<evidence type="ECO:0000313" key="1">
    <source>
        <dbReference type="EMBL" id="PZQ17794.1"/>
    </source>
</evidence>
<dbReference type="EMBL" id="QFPN01000002">
    <property type="protein sequence ID" value="PZQ17794.1"/>
    <property type="molecule type" value="Genomic_DNA"/>
</dbReference>
<protein>
    <submittedName>
        <fullName evidence="1">Uncharacterized protein</fullName>
    </submittedName>
</protein>
<sequence>MEQERKHESSDVAFALAGLGGFNAHGAGFLAAATEAGVTPDIVTATSGQIFVLSEWIKGRDMRAVVVAPEAERDRFAQARVALTGLRGVFAPAYAEAVGRWFRPPAPHETEFETIFDRLLPAQQYVPTRPDAWFADVAATLQNAPFGVVFNAYDLARGKGVLYGNDRARAQLPEKSAIAAPSAVADLRSDKTAGGETRLEEITPEAVKAALWLSLYGFDGLVNGQIDGAYHRSCIVSELRRSRYVFVARLLANGWIEHDPPRNWFDVQDWQCEMWFSASYKAEIQGMDRINRLIADDVLKPGGPFRHVEIVEIAPSTPAGYFNFFIERPEVFEAARTQAAARFAELKPRLASPD</sequence>
<organism evidence="1 2">
    <name type="scientific">Ancylobacter novellus</name>
    <name type="common">Thiobacillus novellus</name>
    <dbReference type="NCBI Taxonomy" id="921"/>
    <lineage>
        <taxon>Bacteria</taxon>
        <taxon>Pseudomonadati</taxon>
        <taxon>Pseudomonadota</taxon>
        <taxon>Alphaproteobacteria</taxon>
        <taxon>Hyphomicrobiales</taxon>
        <taxon>Xanthobacteraceae</taxon>
        <taxon>Ancylobacter</taxon>
    </lineage>
</organism>
<proteinExistence type="predicted"/>
<evidence type="ECO:0000313" key="2">
    <source>
        <dbReference type="Proteomes" id="UP000249577"/>
    </source>
</evidence>
<reference evidence="1 2" key="1">
    <citation type="submission" date="2017-08" db="EMBL/GenBank/DDBJ databases">
        <title>Infants hospitalized years apart are colonized by the same room-sourced microbial strains.</title>
        <authorList>
            <person name="Brooks B."/>
            <person name="Olm M.R."/>
            <person name="Firek B.A."/>
            <person name="Baker R."/>
            <person name="Thomas B.C."/>
            <person name="Morowitz M.J."/>
            <person name="Banfield J.F."/>
        </authorList>
    </citation>
    <scope>NUCLEOTIDE SEQUENCE [LARGE SCALE GENOMIC DNA]</scope>
    <source>
        <strain evidence="1">S2_005_003_R2_43</strain>
    </source>
</reference>
<dbReference type="Proteomes" id="UP000249577">
    <property type="component" value="Unassembled WGS sequence"/>
</dbReference>
<dbReference type="AlphaFoldDB" id="A0A2W5KPK8"/>